<dbReference type="EMBL" id="FTLG01000188">
    <property type="protein sequence ID" value="SIP73761.1"/>
    <property type="molecule type" value="Genomic_DNA"/>
</dbReference>
<protein>
    <submittedName>
        <fullName evidence="1">Uncharacterized protein</fullName>
    </submittedName>
</protein>
<reference evidence="2" key="1">
    <citation type="submission" date="2016-12" db="EMBL/GenBank/DDBJ databases">
        <authorList>
            <person name="Gaudriault S."/>
        </authorList>
    </citation>
    <scope>NUCLEOTIDE SEQUENCE [LARGE SCALE GENOMIC DNA]</scope>
    <source>
        <strain evidence="2">HGB1681 (deposited as PTA-6826 in the American Type Culture Collection)</strain>
    </source>
</reference>
<dbReference type="Proteomes" id="UP000196435">
    <property type="component" value="Unassembled WGS sequence"/>
</dbReference>
<organism evidence="1 2">
    <name type="scientific">Xenorhabdus innexi</name>
    <dbReference type="NCBI Taxonomy" id="290109"/>
    <lineage>
        <taxon>Bacteria</taxon>
        <taxon>Pseudomonadati</taxon>
        <taxon>Pseudomonadota</taxon>
        <taxon>Gammaproteobacteria</taxon>
        <taxon>Enterobacterales</taxon>
        <taxon>Morganellaceae</taxon>
        <taxon>Xenorhabdus</taxon>
    </lineage>
</organism>
<evidence type="ECO:0000313" key="1">
    <source>
        <dbReference type="EMBL" id="SIP73761.1"/>
    </source>
</evidence>
<sequence>MYHYIWVFTGIQTPDMSTKICLQFSMLILLQTGTLSPVLYPKIRYIFIYGRKHNFCYTRDAYMRCNQRKFLRSFS</sequence>
<dbReference type="AlphaFoldDB" id="A0A1N6MY63"/>
<proteinExistence type="predicted"/>
<gene>
    <name evidence="1" type="ORF">XIS1_460076</name>
</gene>
<evidence type="ECO:0000313" key="2">
    <source>
        <dbReference type="Proteomes" id="UP000196435"/>
    </source>
</evidence>
<name>A0A1N6MY63_9GAMM</name>
<accession>A0A1N6MY63</accession>